<name>A0A603BAB7_SALER</name>
<sequence length="74" mass="8133">MENAVFVTATQALNVMLDTMKQETGTAHVDDIKAALQFLNEVVGRCDGDLLKGYAVWAEVCNVGWERTSTGRQD</sequence>
<reference evidence="1" key="1">
    <citation type="submission" date="2018-07" db="EMBL/GenBank/DDBJ databases">
        <authorList>
            <consortium name="PulseNet: The National Subtyping Network for Foodborne Disease Surveillance"/>
            <person name="Tarr C.L."/>
            <person name="Trees E."/>
            <person name="Katz L.S."/>
            <person name="Carleton-Romer H.A."/>
            <person name="Stroika S."/>
            <person name="Kucerova Z."/>
            <person name="Roache K.F."/>
            <person name="Sabol A.L."/>
            <person name="Besser J."/>
            <person name="Gerner-Smidt P."/>
        </authorList>
    </citation>
    <scope>NUCLEOTIDE SEQUENCE</scope>
    <source>
        <strain evidence="1">PNUSAS008102</strain>
    </source>
</reference>
<evidence type="ECO:0000313" key="1">
    <source>
        <dbReference type="EMBL" id="ECT8649922.1"/>
    </source>
</evidence>
<comment type="caution">
    <text evidence="1">The sequence shown here is derived from an EMBL/GenBank/DDBJ whole genome shotgun (WGS) entry which is preliminary data.</text>
</comment>
<organism evidence="1">
    <name type="scientific">Salmonella enterica subsp. salamae serovar 50:b:z6</name>
    <dbReference type="NCBI Taxonomy" id="1967621"/>
    <lineage>
        <taxon>Bacteria</taxon>
        <taxon>Pseudomonadati</taxon>
        <taxon>Pseudomonadota</taxon>
        <taxon>Gammaproteobacteria</taxon>
        <taxon>Enterobacterales</taxon>
        <taxon>Enterobacteriaceae</taxon>
        <taxon>Salmonella</taxon>
    </lineage>
</organism>
<gene>
    <name evidence="1" type="ORF">B1075_04175</name>
</gene>
<protein>
    <submittedName>
        <fullName evidence="1">Uncharacterized protein</fullName>
    </submittedName>
</protein>
<proteinExistence type="predicted"/>
<accession>A0A603BAB7</accession>
<dbReference type="AlphaFoldDB" id="A0A603BAB7"/>
<dbReference type="EMBL" id="AAKOCZ010000002">
    <property type="protein sequence ID" value="ECT8649922.1"/>
    <property type="molecule type" value="Genomic_DNA"/>
</dbReference>